<evidence type="ECO:0000313" key="4">
    <source>
        <dbReference type="Proteomes" id="UP000292039"/>
    </source>
</evidence>
<dbReference type="EMBL" id="SGWZ01000001">
    <property type="protein sequence ID" value="RZS72848.1"/>
    <property type="molecule type" value="Genomic_DNA"/>
</dbReference>
<dbReference type="RefSeq" id="WP_130486266.1">
    <property type="nucleotide sequence ID" value="NZ_CBCSEB010000003.1"/>
</dbReference>
<reference evidence="3 4" key="1">
    <citation type="submission" date="2019-02" db="EMBL/GenBank/DDBJ databases">
        <title>Genomic Encyclopedia of Type Strains, Phase IV (KMG-IV): sequencing the most valuable type-strain genomes for metagenomic binning, comparative biology and taxonomic classification.</title>
        <authorList>
            <person name="Goeker M."/>
        </authorList>
    </citation>
    <scope>NUCLEOTIDE SEQUENCE [LARGE SCALE GENOMIC DNA]</scope>
    <source>
        <strain evidence="3 4">DSM 16618</strain>
    </source>
</reference>
<feature type="transmembrane region" description="Helical" evidence="1">
    <location>
        <begin position="146"/>
        <end position="167"/>
    </location>
</feature>
<dbReference type="InterPro" id="IPR025640">
    <property type="entry name" value="GYF_2"/>
</dbReference>
<proteinExistence type="predicted"/>
<feature type="transmembrane region" description="Helical" evidence="1">
    <location>
        <begin position="122"/>
        <end position="139"/>
    </location>
</feature>
<dbReference type="Pfam" id="PF14237">
    <property type="entry name" value="GYF_2"/>
    <property type="match status" value="1"/>
</dbReference>
<gene>
    <name evidence="3" type="ORF">EV679_0029</name>
</gene>
<sequence length="243" mass="27525">MKNQDNWLYSKNGSRHGPFTKSQMSDLIDQKKIDLNTSVWPGHGDWVKLKDTSLNNLLPPPPLPESEINNFFIWIAVGLQAIFTFFGNDFSIFHILCVVAILFILSLIDSCLLAKAGHKAPSAFWALWIFPVYVILRGIRIKTRRFYWYAEIFLLLALALALSIPLVTNSNSDIEEASCNLVTNILQNQLNQKTSCIYVSIDSNPQPNVYEATAVLSNTKEVKISIEQKDKPRRLLTVKIKGD</sequence>
<keyword evidence="1" id="KW-0472">Membrane</keyword>
<dbReference type="AlphaFoldDB" id="A0A4Q7MV42"/>
<keyword evidence="1" id="KW-1133">Transmembrane helix</keyword>
<evidence type="ECO:0000259" key="2">
    <source>
        <dbReference type="Pfam" id="PF14237"/>
    </source>
</evidence>
<evidence type="ECO:0000313" key="3">
    <source>
        <dbReference type="EMBL" id="RZS72848.1"/>
    </source>
</evidence>
<protein>
    <submittedName>
        <fullName evidence="3">Uncharacterized protein DUF4339</fullName>
    </submittedName>
</protein>
<accession>A0A4Q7MV42</accession>
<dbReference type="Proteomes" id="UP000292039">
    <property type="component" value="Unassembled WGS sequence"/>
</dbReference>
<organism evidence="3 4">
    <name type="scientific">Kerstersia gyiorum</name>
    <dbReference type="NCBI Taxonomy" id="206506"/>
    <lineage>
        <taxon>Bacteria</taxon>
        <taxon>Pseudomonadati</taxon>
        <taxon>Pseudomonadota</taxon>
        <taxon>Betaproteobacteria</taxon>
        <taxon>Burkholderiales</taxon>
        <taxon>Alcaligenaceae</taxon>
        <taxon>Kerstersia</taxon>
    </lineage>
</organism>
<keyword evidence="1" id="KW-0812">Transmembrane</keyword>
<name>A0A4Q7MV42_9BURK</name>
<feature type="transmembrane region" description="Helical" evidence="1">
    <location>
        <begin position="93"/>
        <end position="116"/>
    </location>
</feature>
<evidence type="ECO:0000256" key="1">
    <source>
        <dbReference type="SAM" id="Phobius"/>
    </source>
</evidence>
<feature type="domain" description="GYF" evidence="2">
    <location>
        <begin position="7"/>
        <end position="51"/>
    </location>
</feature>
<comment type="caution">
    <text evidence="3">The sequence shown here is derived from an EMBL/GenBank/DDBJ whole genome shotgun (WGS) entry which is preliminary data.</text>
</comment>